<reference evidence="11 12" key="1">
    <citation type="submission" date="2017-04" db="EMBL/GenBank/DDBJ databases">
        <authorList>
            <person name="Afonso C.L."/>
            <person name="Miller P.J."/>
            <person name="Scott M.A."/>
            <person name="Spackman E."/>
            <person name="Goraichik I."/>
            <person name="Dimitrov K.M."/>
            <person name="Suarez D.L."/>
            <person name="Swayne D.E."/>
        </authorList>
    </citation>
    <scope>NUCLEOTIDE SEQUENCE [LARGE SCALE GENOMIC DNA]</scope>
    <source>
        <strain evidence="11 12">ToBE</strain>
    </source>
</reference>
<dbReference type="PANTHER" id="PTHR30109:SF4">
    <property type="entry name" value="CARBON MONOXIDE DEHYDROGENASE"/>
    <property type="match status" value="1"/>
</dbReference>
<evidence type="ECO:0000256" key="7">
    <source>
        <dbReference type="ARBA" id="ARBA00023014"/>
    </source>
</evidence>
<sequence length="631" mass="67396">MSACHTCTSSICYSAHKSTNEMYERTKKMGITTIFDRWEAQQPQCGFGMQGVCCQLCSHGPCRITARAERAICGATADTIVARNLVRLAVHGAAAYSHHLEELAKTLKATAQGKTPFQIGDEQKLKEIASVLGLDTKRPTKELTIALADYVLAELRKDSQDPLALLEVFALTSRKEVWKKLGVIPGGVLSEIRDALTKSMTSIDTDPVDLLLTVVRLALATGYMGLVGTITVQDILLGTPSLVESQADLGIIDPETVNIVAHGHVPLMATAVIQAAEDPKLKELACQAGAKGIKVYGSMCTGQELMQRSATSAKGFAGQLSNWLPQEYYVATGAVDLVMMDMNCSIPGLKTVADHFHTKLVCVDRIVRMAGVEDHVDYVPEKVAEQARQLIKMAIEAYKERSHNVYIPPYKSKVVAGFGVETILKALGGSLDPLLDAIKKGAIRGIAAVVGCTNNRNGHDIKGLTIMREFLKNNVLVISAGCMSSAAEIEGLMDPTAIELCGDHLKTVCRMVGIPPVLNFGSCVDIGRIGVAVTAIASALGVDPSQLPVVASAPEYLEQKAVADGIFAVSFGLLTHIGPIPPVTGSELVTKILTQDIEQLQGGKVLVEEDPVKAVEAMVAHIDAKRKALGL</sequence>
<dbReference type="RefSeq" id="WP_084666438.1">
    <property type="nucleotide sequence ID" value="NZ_LT838272.1"/>
</dbReference>
<dbReference type="InterPro" id="IPR004137">
    <property type="entry name" value="HCP/CODH"/>
</dbReference>
<comment type="catalytic activity">
    <reaction evidence="8 9">
        <text>CO + 2 oxidized [2Fe-2S]-[ferredoxin] + H2O = 2 reduced [2Fe-2S]-[ferredoxin] + CO2 + 2 H(+)</text>
        <dbReference type="Rhea" id="RHEA:21040"/>
        <dbReference type="Rhea" id="RHEA-COMP:10000"/>
        <dbReference type="Rhea" id="RHEA-COMP:10001"/>
        <dbReference type="ChEBI" id="CHEBI:15377"/>
        <dbReference type="ChEBI" id="CHEBI:15378"/>
        <dbReference type="ChEBI" id="CHEBI:16526"/>
        <dbReference type="ChEBI" id="CHEBI:17245"/>
        <dbReference type="ChEBI" id="CHEBI:33737"/>
        <dbReference type="ChEBI" id="CHEBI:33738"/>
        <dbReference type="EC" id="1.2.7.4"/>
    </reaction>
</comment>
<dbReference type="Pfam" id="PF03063">
    <property type="entry name" value="Prismane"/>
    <property type="match status" value="1"/>
</dbReference>
<dbReference type="InterPro" id="IPR010047">
    <property type="entry name" value="CODH"/>
</dbReference>
<evidence type="ECO:0000256" key="2">
    <source>
        <dbReference type="ARBA" id="ARBA00022485"/>
    </source>
</evidence>
<proteinExistence type="predicted"/>
<dbReference type="GO" id="GO:0051539">
    <property type="term" value="F:4 iron, 4 sulfur cluster binding"/>
    <property type="evidence" value="ECO:0007669"/>
    <property type="project" value="UniProtKB-UniRule"/>
</dbReference>
<dbReference type="GO" id="GO:0043885">
    <property type="term" value="F:anaerobic carbon-monoxide dehydrogenase activity"/>
    <property type="evidence" value="ECO:0007669"/>
    <property type="project" value="UniProtKB-UniRule"/>
</dbReference>
<keyword evidence="3 10" id="KW-0533">Nickel</keyword>
<evidence type="ECO:0000313" key="12">
    <source>
        <dbReference type="Proteomes" id="UP000192569"/>
    </source>
</evidence>
<evidence type="ECO:0000256" key="4">
    <source>
        <dbReference type="ARBA" id="ARBA00022723"/>
    </source>
</evidence>
<dbReference type="EMBL" id="LT838272">
    <property type="protein sequence ID" value="SMB99077.1"/>
    <property type="molecule type" value="Genomic_DNA"/>
</dbReference>
<evidence type="ECO:0000256" key="6">
    <source>
        <dbReference type="ARBA" id="ARBA00023004"/>
    </source>
</evidence>
<name>A0A1W1W0D2_9FIRM</name>
<feature type="binding site" evidence="10">
    <location>
        <position position="53"/>
    </location>
    <ligand>
        <name>[4Fe-4S] cluster</name>
        <dbReference type="ChEBI" id="CHEBI:49883"/>
        <label>1</label>
        <note>ligand shared between dimeric partners</note>
    </ligand>
</feature>
<keyword evidence="6 9" id="KW-0408">Iron</keyword>
<feature type="binding site" evidence="10">
    <location>
        <position position="300"/>
    </location>
    <ligand>
        <name>[Ni-4Fe-4S] cluster</name>
        <dbReference type="ChEBI" id="CHEBI:47739"/>
    </ligand>
</feature>
<evidence type="ECO:0000256" key="8">
    <source>
        <dbReference type="ARBA" id="ARBA00048733"/>
    </source>
</evidence>
<protein>
    <recommendedName>
        <fullName evidence="9">Carbon monoxide dehydrogenase</fullName>
        <ecNumber evidence="9">1.2.7.4</ecNumber>
    </recommendedName>
</protein>
<dbReference type="Gene3D" id="3.40.50.2030">
    <property type="match status" value="2"/>
</dbReference>
<dbReference type="GO" id="GO:0006091">
    <property type="term" value="P:generation of precursor metabolites and energy"/>
    <property type="evidence" value="ECO:0007669"/>
    <property type="project" value="InterPro"/>
</dbReference>
<gene>
    <name evidence="11" type="ORF">SAMN00808754_2733</name>
</gene>
<feature type="binding site" evidence="10">
    <location>
        <position position="73"/>
    </location>
    <ligand>
        <name>[4Fe-4S] cluster</name>
        <dbReference type="ChEBI" id="CHEBI:49883"/>
        <label>2</label>
    </ligand>
</feature>
<dbReference type="SUPFAM" id="SSF56821">
    <property type="entry name" value="Prismane protein-like"/>
    <property type="match status" value="1"/>
</dbReference>
<dbReference type="GO" id="GO:0016151">
    <property type="term" value="F:nickel cation binding"/>
    <property type="evidence" value="ECO:0007669"/>
    <property type="project" value="InterPro"/>
</dbReference>
<dbReference type="GO" id="GO:0050418">
    <property type="term" value="F:hydroxylamine reductase activity"/>
    <property type="evidence" value="ECO:0007669"/>
    <property type="project" value="TreeGrafter"/>
</dbReference>
<dbReference type="OrthoDB" id="5478720at2"/>
<keyword evidence="2 9" id="KW-0004">4Fe-4S</keyword>
<feature type="binding site" evidence="10">
    <location>
        <position position="344"/>
    </location>
    <ligand>
        <name>[Ni-4Fe-4S] cluster</name>
        <dbReference type="ChEBI" id="CHEBI:47739"/>
    </ligand>
</feature>
<dbReference type="NCBIfam" id="TIGR01702">
    <property type="entry name" value="CO_DH_cata"/>
    <property type="match status" value="1"/>
</dbReference>
<keyword evidence="4 9" id="KW-0479">Metal-binding</keyword>
<evidence type="ECO:0000256" key="9">
    <source>
        <dbReference type="PIRNR" id="PIRNR005023"/>
    </source>
</evidence>
<dbReference type="EC" id="1.2.7.4" evidence="9"/>
<dbReference type="InterPro" id="IPR011254">
    <property type="entry name" value="Prismane-like_sf"/>
</dbReference>
<dbReference type="PANTHER" id="PTHR30109">
    <property type="entry name" value="HYDROXYLAMINE REDUCTASE"/>
    <property type="match status" value="1"/>
</dbReference>
<dbReference type="InterPro" id="IPR016101">
    <property type="entry name" value="CO_DH_a-bundle"/>
</dbReference>
<evidence type="ECO:0000256" key="3">
    <source>
        <dbReference type="ARBA" id="ARBA00022596"/>
    </source>
</evidence>
<feature type="binding site" evidence="10">
    <location>
        <position position="482"/>
    </location>
    <ligand>
        <name>[Ni-4Fe-4S] cluster</name>
        <dbReference type="ChEBI" id="CHEBI:47739"/>
    </ligand>
</feature>
<feature type="binding site" evidence="10">
    <location>
        <position position="264"/>
    </location>
    <ligand>
        <name>[Ni-4Fe-4S] cluster</name>
        <dbReference type="ChEBI" id="CHEBI:47739"/>
    </ligand>
</feature>
<accession>A0A1W1W0D2</accession>
<keyword evidence="12" id="KW-1185">Reference proteome</keyword>
<comment type="cofactor">
    <cofactor evidence="1">
        <name>[4Fe-4S] cluster</name>
        <dbReference type="ChEBI" id="CHEBI:49883"/>
    </cofactor>
</comment>
<evidence type="ECO:0000256" key="5">
    <source>
        <dbReference type="ARBA" id="ARBA00023002"/>
    </source>
</evidence>
<dbReference type="GO" id="GO:0004601">
    <property type="term" value="F:peroxidase activity"/>
    <property type="evidence" value="ECO:0007669"/>
    <property type="project" value="TreeGrafter"/>
</dbReference>
<dbReference type="InterPro" id="IPR016099">
    <property type="entry name" value="Prismane-like_a/b-sand"/>
</dbReference>
<keyword evidence="7 9" id="KW-0411">Iron-sulfur</keyword>
<dbReference type="STRING" id="698762.SAMN00808754_2733"/>
<dbReference type="GO" id="GO:0042542">
    <property type="term" value="P:response to hydrogen peroxide"/>
    <property type="evidence" value="ECO:0007669"/>
    <property type="project" value="TreeGrafter"/>
</dbReference>
<evidence type="ECO:0000256" key="1">
    <source>
        <dbReference type="ARBA" id="ARBA00001966"/>
    </source>
</evidence>
<evidence type="ECO:0000313" key="11">
    <source>
        <dbReference type="EMBL" id="SMB99077.1"/>
    </source>
</evidence>
<keyword evidence="5 9" id="KW-0560">Oxidoreductase</keyword>
<feature type="binding site" evidence="10">
    <location>
        <position position="54"/>
    </location>
    <ligand>
        <name>[4Fe-4S] cluster</name>
        <dbReference type="ChEBI" id="CHEBI:49883"/>
        <label>2</label>
    </ligand>
</feature>
<dbReference type="AlphaFoldDB" id="A0A1W1W0D2"/>
<evidence type="ECO:0000256" key="10">
    <source>
        <dbReference type="PIRSR" id="PIRSR005023-1"/>
    </source>
</evidence>
<feature type="binding site" evidence="10">
    <location>
        <position position="523"/>
    </location>
    <ligand>
        <name>[Ni-4Fe-4S] cluster</name>
        <dbReference type="ChEBI" id="CHEBI:47739"/>
    </ligand>
</feature>
<dbReference type="Gene3D" id="1.20.1270.30">
    <property type="match status" value="1"/>
</dbReference>
<dbReference type="Proteomes" id="UP000192569">
    <property type="component" value="Chromosome I"/>
</dbReference>
<feature type="binding site" evidence="10">
    <location>
        <position position="45"/>
    </location>
    <ligand>
        <name>[4Fe-4S] cluster</name>
        <dbReference type="ChEBI" id="CHEBI:49883"/>
        <label>1</label>
        <note>ligand shared between dimeric partners</note>
    </ligand>
</feature>
<feature type="binding site" evidence="10">
    <location>
        <position position="452"/>
    </location>
    <ligand>
        <name>[Ni-4Fe-4S] cluster</name>
        <dbReference type="ChEBI" id="CHEBI:47739"/>
    </ligand>
</feature>
<organism evidence="11 12">
    <name type="scientific">Thermanaeromonas toyohensis ToBE</name>
    <dbReference type="NCBI Taxonomy" id="698762"/>
    <lineage>
        <taxon>Bacteria</taxon>
        <taxon>Bacillati</taxon>
        <taxon>Bacillota</taxon>
        <taxon>Clostridia</taxon>
        <taxon>Neomoorellales</taxon>
        <taxon>Neomoorellaceae</taxon>
        <taxon>Thermanaeromonas</taxon>
    </lineage>
</organism>
<dbReference type="PIRSF" id="PIRSF005023">
    <property type="entry name" value="CODH"/>
    <property type="match status" value="1"/>
</dbReference>
<feature type="binding site" evidence="10">
    <location>
        <position position="62"/>
    </location>
    <ligand>
        <name>[4Fe-4S] cluster</name>
        <dbReference type="ChEBI" id="CHEBI:49883"/>
        <label>2</label>
    </ligand>
</feature>
<feature type="binding site" evidence="10">
    <location>
        <position position="57"/>
    </location>
    <ligand>
        <name>[4Fe-4S] cluster</name>
        <dbReference type="ChEBI" id="CHEBI:49883"/>
        <label>2</label>
    </ligand>
</feature>